<dbReference type="AlphaFoldDB" id="A0A7J6WLZ3"/>
<gene>
    <name evidence="1" type="ORF">FRX31_012024</name>
</gene>
<accession>A0A7J6WLZ3</accession>
<sequence>NFDLGLPHRDATDDKVTVESAETTLKLRSAKAAMTQQQPLEQQLSTRRSLIVLSDVGEGFVDVLDLIVDDGDGWCRYSRSI</sequence>
<keyword evidence="2" id="KW-1185">Reference proteome</keyword>
<proteinExistence type="predicted"/>
<organism evidence="1 2">
    <name type="scientific">Thalictrum thalictroides</name>
    <name type="common">Rue-anemone</name>
    <name type="synonym">Anemone thalictroides</name>
    <dbReference type="NCBI Taxonomy" id="46969"/>
    <lineage>
        <taxon>Eukaryota</taxon>
        <taxon>Viridiplantae</taxon>
        <taxon>Streptophyta</taxon>
        <taxon>Embryophyta</taxon>
        <taxon>Tracheophyta</taxon>
        <taxon>Spermatophyta</taxon>
        <taxon>Magnoliopsida</taxon>
        <taxon>Ranunculales</taxon>
        <taxon>Ranunculaceae</taxon>
        <taxon>Thalictroideae</taxon>
        <taxon>Thalictrum</taxon>
    </lineage>
</organism>
<name>A0A7J6WLZ3_THATH</name>
<comment type="caution">
    <text evidence="1">The sequence shown here is derived from an EMBL/GenBank/DDBJ whole genome shotgun (WGS) entry which is preliminary data.</text>
</comment>
<evidence type="ECO:0000313" key="1">
    <source>
        <dbReference type="EMBL" id="KAF5198389.1"/>
    </source>
</evidence>
<feature type="non-terminal residue" evidence="1">
    <location>
        <position position="1"/>
    </location>
</feature>
<dbReference type="OrthoDB" id="248923at2759"/>
<dbReference type="Proteomes" id="UP000554482">
    <property type="component" value="Unassembled WGS sequence"/>
</dbReference>
<evidence type="ECO:0000313" key="2">
    <source>
        <dbReference type="Proteomes" id="UP000554482"/>
    </source>
</evidence>
<dbReference type="EMBL" id="JABWDY010013287">
    <property type="protein sequence ID" value="KAF5198389.1"/>
    <property type="molecule type" value="Genomic_DNA"/>
</dbReference>
<reference evidence="1 2" key="1">
    <citation type="submission" date="2020-06" db="EMBL/GenBank/DDBJ databases">
        <title>Transcriptomic and genomic resources for Thalictrum thalictroides and T. hernandezii: Facilitating candidate gene discovery in an emerging model plant lineage.</title>
        <authorList>
            <person name="Arias T."/>
            <person name="Riano-Pachon D.M."/>
            <person name="Di Stilio V.S."/>
        </authorList>
    </citation>
    <scope>NUCLEOTIDE SEQUENCE [LARGE SCALE GENOMIC DNA]</scope>
    <source>
        <strain evidence="2">cv. WT478/WT964</strain>
        <tissue evidence="1">Leaves</tissue>
    </source>
</reference>
<protein>
    <submittedName>
        <fullName evidence="1">Uncharacterized protein</fullName>
    </submittedName>
</protein>